<dbReference type="EMBL" id="JAWRVI010000035">
    <property type="protein sequence ID" value="KAK4087117.1"/>
    <property type="molecule type" value="Genomic_DNA"/>
</dbReference>
<dbReference type="InterPro" id="IPR056021">
    <property type="entry name" value="DUF7600"/>
</dbReference>
<comment type="caution">
    <text evidence="2">The sequence shown here is derived from an EMBL/GenBank/DDBJ whole genome shotgun (WGS) entry which is preliminary data.</text>
</comment>
<dbReference type="SUPFAM" id="SSF81383">
    <property type="entry name" value="F-box domain"/>
    <property type="match status" value="1"/>
</dbReference>
<dbReference type="Proteomes" id="UP001287286">
    <property type="component" value="Unassembled WGS sequence"/>
</dbReference>
<accession>A0ABR0BTE4</accession>
<organism evidence="2 3">
    <name type="scientific">Purpureocillium lilacinum</name>
    <name type="common">Paecilomyces lilacinus</name>
    <dbReference type="NCBI Taxonomy" id="33203"/>
    <lineage>
        <taxon>Eukaryota</taxon>
        <taxon>Fungi</taxon>
        <taxon>Dikarya</taxon>
        <taxon>Ascomycota</taxon>
        <taxon>Pezizomycotina</taxon>
        <taxon>Sordariomycetes</taxon>
        <taxon>Hypocreomycetidae</taxon>
        <taxon>Hypocreales</taxon>
        <taxon>Ophiocordycipitaceae</taxon>
        <taxon>Purpureocillium</taxon>
    </lineage>
</organism>
<dbReference type="InterPro" id="IPR036047">
    <property type="entry name" value="F-box-like_dom_sf"/>
</dbReference>
<gene>
    <name evidence="2" type="ORF">Purlil1_8636</name>
</gene>
<name>A0ABR0BTE4_PURLI</name>
<dbReference type="Pfam" id="PF24539">
    <property type="entry name" value="DUF7600"/>
    <property type="match status" value="1"/>
</dbReference>
<sequence>MSLWIMTCCCCGAEIKDPDEAPHAPWMTLYRAVYAENGLTAPACLSGVSLRVDEREDPDADRVVLDRDESILDDPMPSTEIIRLMRTSFNDPLVPSADGPQEGRWGFPFHASCWDIMVDIAGMGKEDEDLQALFEVLRSFPCPQAVMSWGHGYFGLYRVTEDTEFLSPEDGRRLAYATYTSVDQDAQTPVEDYDAAEDGHFAGDVLEFADLVAPSPATSPKPFRTDDVSGGGTLSLLPDEIFTDILLRLPSKDVRNVRIASRRAALMRLPDAFFHSRFQIGYELAHIWEAYDVKEHYRGTWHTIYTNFKYLSDHPALINRKRVWRLARMVVGLVNQTVGLSCDGELASRPKTQSYVSELNNGALGMACSSKWLEDQKRPFLVRTSGFFFRRIYLPGKIRSVSACTVNVFGQNYLSGLRFEGEEGETKQIGYVRESALQTLEWSEFDDRPDGIVLFGLYLAHDEVGVRGIAAVTTDEELSAWIRDHVGIPKRRLVVGGTPPMCPNWPRILARIDAGFDGLRLLSMALRSKHWPECPGDPGELDHRDSVSWIPDVPPPGLIYSKFTNMSGSSARCFSATEPSFLCFFGGPTAEIPEHKGRITVHINSERRIVGFETVLVNGDHRTMIGKEASTRNSFEVDFPDDERVVNVIYRKHRYGPDEITVRNTKPPAIHYIESQDYEANVETLFEHRSVRLATITAVAAGVAPFAGVASAAVTASVAVASSAAAIPGVPAVAAAATAAAT</sequence>
<evidence type="ECO:0000313" key="2">
    <source>
        <dbReference type="EMBL" id="KAK4087117.1"/>
    </source>
</evidence>
<keyword evidence="3" id="KW-1185">Reference proteome</keyword>
<protein>
    <recommendedName>
        <fullName evidence="1">F-box domain-containing protein</fullName>
    </recommendedName>
</protein>
<evidence type="ECO:0000313" key="3">
    <source>
        <dbReference type="Proteomes" id="UP001287286"/>
    </source>
</evidence>
<dbReference type="PROSITE" id="PS50181">
    <property type="entry name" value="FBOX"/>
    <property type="match status" value="1"/>
</dbReference>
<reference evidence="2 3" key="1">
    <citation type="journal article" date="2024" name="Microbiol. Resour. Announc.">
        <title>Genome annotations for the ascomycete fungi Trichoderma harzianum, Trichoderma aggressivum, and Purpureocillium lilacinum.</title>
        <authorList>
            <person name="Beijen E.P.W."/>
            <person name="Ohm R.A."/>
        </authorList>
    </citation>
    <scope>NUCLEOTIDE SEQUENCE [LARGE SCALE GENOMIC DNA]</scope>
    <source>
        <strain evidence="2 3">CBS 150709</strain>
    </source>
</reference>
<feature type="domain" description="F-box" evidence="1">
    <location>
        <begin position="231"/>
        <end position="277"/>
    </location>
</feature>
<evidence type="ECO:0000259" key="1">
    <source>
        <dbReference type="PROSITE" id="PS50181"/>
    </source>
</evidence>
<proteinExistence type="predicted"/>
<dbReference type="InterPro" id="IPR001810">
    <property type="entry name" value="F-box_dom"/>
</dbReference>